<comment type="similarity">
    <text evidence="2">Belongs to the CND3 (condensin subunit 3) family.</text>
</comment>
<evidence type="ECO:0000256" key="7">
    <source>
        <dbReference type="ARBA" id="ARBA00023306"/>
    </source>
</evidence>
<name>A0A317X3L3_9EURO</name>
<dbReference type="EMBL" id="MSFL01000001">
    <property type="protein sequence ID" value="PWY92212.1"/>
    <property type="molecule type" value="Genomic_DNA"/>
</dbReference>
<dbReference type="GO" id="GO:0007076">
    <property type="term" value="P:mitotic chromosome condensation"/>
    <property type="evidence" value="ECO:0007669"/>
    <property type="project" value="InterPro"/>
</dbReference>
<dbReference type="RefSeq" id="XP_025403951.1">
    <property type="nucleotide sequence ID" value="XM_025542014.1"/>
</dbReference>
<dbReference type="GO" id="GO:0000796">
    <property type="term" value="C:condensin complex"/>
    <property type="evidence" value="ECO:0007669"/>
    <property type="project" value="InterPro"/>
</dbReference>
<feature type="compositionally biased region" description="Polar residues" evidence="8">
    <location>
        <begin position="20"/>
        <end position="30"/>
    </location>
</feature>
<dbReference type="SUPFAM" id="SSF48371">
    <property type="entry name" value="ARM repeat"/>
    <property type="match status" value="1"/>
</dbReference>
<evidence type="ECO:0000256" key="5">
    <source>
        <dbReference type="ARBA" id="ARBA00022776"/>
    </source>
</evidence>
<dbReference type="Gene3D" id="1.25.10.10">
    <property type="entry name" value="Leucine-rich Repeat Variant"/>
    <property type="match status" value="2"/>
</dbReference>
<comment type="caution">
    <text evidence="10">The sequence shown here is derived from an EMBL/GenBank/DDBJ whole genome shotgun (WGS) entry which is preliminary data.</text>
</comment>
<feature type="compositionally biased region" description="Low complexity" evidence="8">
    <location>
        <begin position="1068"/>
        <end position="1077"/>
    </location>
</feature>
<protein>
    <submittedName>
        <fullName evidence="10">Nuclear condensin complex subunit 3</fullName>
    </submittedName>
</protein>
<feature type="compositionally biased region" description="Low complexity" evidence="8">
    <location>
        <begin position="1"/>
        <end position="19"/>
    </location>
</feature>
<feature type="region of interest" description="Disordered" evidence="8">
    <location>
        <begin position="969"/>
        <end position="999"/>
    </location>
</feature>
<evidence type="ECO:0000259" key="9">
    <source>
        <dbReference type="Pfam" id="PF12719"/>
    </source>
</evidence>
<keyword evidence="3" id="KW-0158">Chromosome</keyword>
<keyword evidence="6" id="KW-0226">DNA condensation</keyword>
<comment type="subcellular location">
    <subcellularLocation>
        <location evidence="1">Chromosome</location>
    </subcellularLocation>
</comment>
<keyword evidence="5" id="KW-0498">Mitosis</keyword>
<dbReference type="STRING" id="1448321.A0A317X3L3"/>
<dbReference type="GeneID" id="37064251"/>
<dbReference type="VEuPathDB" id="FungiDB:BO70DRAFT_357348"/>
<feature type="region of interest" description="Disordered" evidence="8">
    <location>
        <begin position="1068"/>
        <end position="1121"/>
    </location>
</feature>
<accession>A0A317X3L3</accession>
<proteinExistence type="inferred from homology"/>
<evidence type="ECO:0000256" key="1">
    <source>
        <dbReference type="ARBA" id="ARBA00004286"/>
    </source>
</evidence>
<dbReference type="InterPro" id="IPR016024">
    <property type="entry name" value="ARM-type_fold"/>
</dbReference>
<keyword evidence="11" id="KW-1185">Reference proteome</keyword>
<gene>
    <name evidence="10" type="ORF">BO70DRAFT_357348</name>
</gene>
<dbReference type="OrthoDB" id="27187at2759"/>
<keyword evidence="7" id="KW-0131">Cell cycle</keyword>
<feature type="domain" description="Nuclear condensin complex subunit 3 C-terminal" evidence="9">
    <location>
        <begin position="630"/>
        <end position="964"/>
    </location>
</feature>
<feature type="region of interest" description="Disordered" evidence="8">
    <location>
        <begin position="584"/>
        <end position="614"/>
    </location>
</feature>
<dbReference type="PANTHER" id="PTHR14418">
    <property type="entry name" value="CONDENSIN COMPLEX SUBUNIT 3-RELATED"/>
    <property type="match status" value="1"/>
</dbReference>
<dbReference type="InterPro" id="IPR011989">
    <property type="entry name" value="ARM-like"/>
</dbReference>
<sequence length="1121" mass="123715">MPGRPAGRSASATSRKTSAQPTSRAGSATPSVAIPEDPALPEAVPNLRRDVCSLFADAQRSTTGHRKLVVRLRKLQEACCGISQTSSKKDGKKAQQQISLPAEETLPEMEFNVEVSRCALRILPIKKSEPAGDRILRFLGTFLALASEKDAELFATEDEDEDMDNSPETPTARLTTALVNQIVPMLAAKDKVVRFRATQIIAHIVNSLDTIDDDQYHTIRGGLLKRIRDKEPAVRVQAVMGLGRLAGNEEEDDNDDSRALLEKLIDIMQNDTSADVRKTLLVNLPLVPRTLKYLLERARDLDAATRRALYSRLLPNLGDFRHLSLSMREKMLRWGLRDRDESVRKATGKLFFDRWIEDCAGTNNESEESPTGQRSAPNQAALMELLERIDVSNSGVETGIAHEAMRSFWEGRPDYREAVLFDEPFWESLTAESAFVIRSFNDFCRVENEGKYDKLADEKIPEVTALAFYLQKYMTVLLQRKKILKDTGDANDDSAIEQEFVVEQLLHIAMTLDYSDEVGRRKMFSLLRESLAVPELPQECTKLSIEALRCVCGADAAAEKEFCSVVMEAIAEVHDTIVTEDSFVSARSEMSDTSSTRHRSETPGEPEDDKPYNKEEAKAKVLKEIMINMKCLDIAQCMLQNVEGNLQANINLVTMLNNLVVPAVRSHEAPIREKGLECLGLCCLLDKSLAEENMTLFIHCYSKGHEALQVTAIHILCDMLATHPTLLAPVTQSDGETVAPPVFQKPLLKVFARSLKSSSPNSVQTAAASALSKLLLTNSFTPAGPNIPQAIQEYNETAVETLLQSLVLSFFHPRTRDNPALRQALAYFFPVYCHSRVDNTQHMRKVAVPVIRATLNAAEEYYSLEAEEDSDGDIDETAGQRELKALMSGVVGMLAEWTDERRVIGLGGEKLLMGGTASSNACGFVHLALVKEILERVLGISAGTNRCSKEEKKLLFSLLGKLYIAPPVVPSRSGSRNPEGEDPLRSSVRSAAQPEITPENTTLAQEVKELLDETIEEGVAAEAAGRNALVKVKNAVLKLLAAAHGGRPASSRAREGMDEGDSDVMSVRSMSVRSGSVRPSIEPGAMRRGFSVEPSIMEEDEGEDDDGDSRMTIVKEEDEEE</sequence>
<dbReference type="InterPro" id="IPR025977">
    <property type="entry name" value="Cnd3_C"/>
</dbReference>
<dbReference type="GO" id="GO:0000793">
    <property type="term" value="C:condensed chromosome"/>
    <property type="evidence" value="ECO:0007669"/>
    <property type="project" value="TreeGrafter"/>
</dbReference>
<dbReference type="PANTHER" id="PTHR14418:SF5">
    <property type="entry name" value="CONDENSIN COMPLEX SUBUNIT 3"/>
    <property type="match status" value="1"/>
</dbReference>
<evidence type="ECO:0000256" key="4">
    <source>
        <dbReference type="ARBA" id="ARBA00022618"/>
    </source>
</evidence>
<dbReference type="InterPro" id="IPR027165">
    <property type="entry name" value="CND3"/>
</dbReference>
<evidence type="ECO:0000313" key="11">
    <source>
        <dbReference type="Proteomes" id="UP000247233"/>
    </source>
</evidence>
<reference evidence="10 11" key="1">
    <citation type="submission" date="2016-12" db="EMBL/GenBank/DDBJ databases">
        <title>The genomes of Aspergillus section Nigri reveals drivers in fungal speciation.</title>
        <authorList>
            <consortium name="DOE Joint Genome Institute"/>
            <person name="Vesth T.C."/>
            <person name="Nybo J."/>
            <person name="Theobald S."/>
            <person name="Brandl J."/>
            <person name="Frisvad J.C."/>
            <person name="Nielsen K.F."/>
            <person name="Lyhne E.K."/>
            <person name="Kogle M.E."/>
            <person name="Kuo A."/>
            <person name="Riley R."/>
            <person name="Clum A."/>
            <person name="Nolan M."/>
            <person name="Lipzen A."/>
            <person name="Salamov A."/>
            <person name="Henrissat B."/>
            <person name="Wiebenga A."/>
            <person name="De Vries R.P."/>
            <person name="Grigoriev I.V."/>
            <person name="Mortensen U.H."/>
            <person name="Andersen M.R."/>
            <person name="Baker S.E."/>
        </authorList>
    </citation>
    <scope>NUCLEOTIDE SEQUENCE [LARGE SCALE GENOMIC DNA]</scope>
    <source>
        <strain evidence="10 11">CBS 117.55</strain>
    </source>
</reference>
<evidence type="ECO:0000256" key="8">
    <source>
        <dbReference type="SAM" id="MobiDB-lite"/>
    </source>
</evidence>
<dbReference type="Proteomes" id="UP000247233">
    <property type="component" value="Unassembled WGS sequence"/>
</dbReference>
<feature type="region of interest" description="Disordered" evidence="8">
    <location>
        <begin position="1"/>
        <end position="39"/>
    </location>
</feature>
<evidence type="ECO:0000256" key="2">
    <source>
        <dbReference type="ARBA" id="ARBA00006533"/>
    </source>
</evidence>
<dbReference type="Pfam" id="PF12719">
    <property type="entry name" value="Cnd3"/>
    <property type="match status" value="1"/>
</dbReference>
<feature type="compositionally biased region" description="Acidic residues" evidence="8">
    <location>
        <begin position="1096"/>
        <end position="1107"/>
    </location>
</feature>
<evidence type="ECO:0000313" key="10">
    <source>
        <dbReference type="EMBL" id="PWY92212.1"/>
    </source>
</evidence>
<evidence type="ECO:0000256" key="6">
    <source>
        <dbReference type="ARBA" id="ARBA00023067"/>
    </source>
</evidence>
<dbReference type="AlphaFoldDB" id="A0A317X3L3"/>
<evidence type="ECO:0000256" key="3">
    <source>
        <dbReference type="ARBA" id="ARBA00022454"/>
    </source>
</evidence>
<keyword evidence="4" id="KW-0132">Cell division</keyword>
<dbReference type="GO" id="GO:0051301">
    <property type="term" value="P:cell division"/>
    <property type="evidence" value="ECO:0007669"/>
    <property type="project" value="UniProtKB-KW"/>
</dbReference>
<organism evidence="10 11">
    <name type="scientific">Aspergillus heteromorphus CBS 117.55</name>
    <dbReference type="NCBI Taxonomy" id="1448321"/>
    <lineage>
        <taxon>Eukaryota</taxon>
        <taxon>Fungi</taxon>
        <taxon>Dikarya</taxon>
        <taxon>Ascomycota</taxon>
        <taxon>Pezizomycotina</taxon>
        <taxon>Eurotiomycetes</taxon>
        <taxon>Eurotiomycetidae</taxon>
        <taxon>Eurotiales</taxon>
        <taxon>Aspergillaceae</taxon>
        <taxon>Aspergillus</taxon>
        <taxon>Aspergillus subgen. Circumdati</taxon>
    </lineage>
</organism>